<gene>
    <name evidence="1" type="ordered locus">RSPO_c00423</name>
</gene>
<dbReference type="RefSeq" id="WP_014615884.1">
    <property type="nucleotide sequence ID" value="NC_017574.1"/>
</dbReference>
<dbReference type="KEGG" id="rsn:RSPO_c00423"/>
<dbReference type="Proteomes" id="UP000007953">
    <property type="component" value="Chromosome"/>
</dbReference>
<reference evidence="1 2" key="1">
    <citation type="journal article" date="2011" name="J. Bacteriol.">
        <title>Complete genome sequence of the plant pathogen Ralstonia solanacearum strain Po82.</title>
        <authorList>
            <person name="Xu J."/>
            <person name="Zheng H.J."/>
            <person name="Liu L."/>
            <person name="Pan Z.C."/>
            <person name="Prior P."/>
            <person name="Tang B."/>
            <person name="Xu J.S."/>
            <person name="Zhang H."/>
            <person name="Tian Q."/>
            <person name="Zhang L.Q."/>
            <person name="Feng J."/>
        </authorList>
    </citation>
    <scope>NUCLEOTIDE SEQUENCE [LARGE SCALE GENOMIC DNA]</scope>
    <source>
        <strain evidence="1 2">Po82</strain>
    </source>
</reference>
<evidence type="ECO:0000313" key="2">
    <source>
        <dbReference type="Proteomes" id="UP000007953"/>
    </source>
</evidence>
<dbReference type="eggNOG" id="ENOG50316T5">
    <property type="taxonomic scope" value="Bacteria"/>
</dbReference>
<dbReference type="GeneID" id="61362408"/>
<evidence type="ECO:0000313" key="1">
    <source>
        <dbReference type="EMBL" id="AEG67727.1"/>
    </source>
</evidence>
<dbReference type="PATRIC" id="fig|1031711.3.peg.408"/>
<dbReference type="AlphaFoldDB" id="F6G732"/>
<organism evidence="1 2">
    <name type="scientific">Ralstonia solanacearum (strain Po82)</name>
    <dbReference type="NCBI Taxonomy" id="1031711"/>
    <lineage>
        <taxon>Bacteria</taxon>
        <taxon>Pseudomonadati</taxon>
        <taxon>Pseudomonadota</taxon>
        <taxon>Betaproteobacteria</taxon>
        <taxon>Burkholderiales</taxon>
        <taxon>Burkholderiaceae</taxon>
        <taxon>Ralstonia</taxon>
        <taxon>Ralstonia solanacearum species complex</taxon>
    </lineage>
</organism>
<dbReference type="EMBL" id="CP002819">
    <property type="protein sequence ID" value="AEG67727.1"/>
    <property type="molecule type" value="Genomic_DNA"/>
</dbReference>
<sequence length="72" mass="8000">MRLRYCGSLDLEHLLRQPFAQLGRLVRDNATGEPLPPVEVAARAAGYEVMPMCAHHDRRGFCLGHPESDTAV</sequence>
<dbReference type="HOGENOM" id="CLU_2668433_0_0_4"/>
<name>F6G732_RALS8</name>
<proteinExistence type="predicted"/>
<protein>
    <submittedName>
        <fullName evidence="1">Uncharacterized protein</fullName>
    </submittedName>
</protein>
<accession>F6G732</accession>